<keyword evidence="2" id="KW-1185">Reference proteome</keyword>
<dbReference type="Proteomes" id="UP001152484">
    <property type="component" value="Unassembled WGS sequence"/>
</dbReference>
<evidence type="ECO:0000313" key="2">
    <source>
        <dbReference type="Proteomes" id="UP001152484"/>
    </source>
</evidence>
<sequence>MYALVVGTNLPITWDVLERSELHDDLVHLKTVNIKDFVAVLNLTGEPLLTLVQILHDKTTVLEKLEIHIEYPAPLRKDFPQSFIKRAQKLLNYPRSSRKAVVLLS</sequence>
<comment type="caution">
    <text evidence="1">The sequence shown here is derived from an EMBL/GenBank/DDBJ whole genome shotgun (WGS) entry which is preliminary data.</text>
</comment>
<dbReference type="EMBL" id="CAMAPE010000010">
    <property type="protein sequence ID" value="CAH9075961.1"/>
    <property type="molecule type" value="Genomic_DNA"/>
</dbReference>
<protein>
    <submittedName>
        <fullName evidence="1">Uncharacterized protein</fullName>
    </submittedName>
</protein>
<dbReference type="AlphaFoldDB" id="A0A9P0YU62"/>
<reference evidence="1" key="1">
    <citation type="submission" date="2022-07" db="EMBL/GenBank/DDBJ databases">
        <authorList>
            <person name="Macas J."/>
            <person name="Novak P."/>
            <person name="Neumann P."/>
        </authorList>
    </citation>
    <scope>NUCLEOTIDE SEQUENCE</scope>
</reference>
<organism evidence="1 2">
    <name type="scientific">Cuscuta europaea</name>
    <name type="common">European dodder</name>
    <dbReference type="NCBI Taxonomy" id="41803"/>
    <lineage>
        <taxon>Eukaryota</taxon>
        <taxon>Viridiplantae</taxon>
        <taxon>Streptophyta</taxon>
        <taxon>Embryophyta</taxon>
        <taxon>Tracheophyta</taxon>
        <taxon>Spermatophyta</taxon>
        <taxon>Magnoliopsida</taxon>
        <taxon>eudicotyledons</taxon>
        <taxon>Gunneridae</taxon>
        <taxon>Pentapetalae</taxon>
        <taxon>asterids</taxon>
        <taxon>lamiids</taxon>
        <taxon>Solanales</taxon>
        <taxon>Convolvulaceae</taxon>
        <taxon>Cuscuteae</taxon>
        <taxon>Cuscuta</taxon>
        <taxon>Cuscuta subgen. Cuscuta</taxon>
    </lineage>
</organism>
<evidence type="ECO:0000313" key="1">
    <source>
        <dbReference type="EMBL" id="CAH9075961.1"/>
    </source>
</evidence>
<dbReference type="OrthoDB" id="1305442at2759"/>
<gene>
    <name evidence="1" type="ORF">CEURO_LOCUS5652</name>
</gene>
<name>A0A9P0YU62_CUSEU</name>
<accession>A0A9P0YU62</accession>
<proteinExistence type="predicted"/>